<comment type="similarity">
    <text evidence="1">Belongs to the Nudix hydrolase family.</text>
</comment>
<dbReference type="EMBL" id="JAEACQ010000298">
    <property type="protein sequence ID" value="MBL7632196.1"/>
    <property type="molecule type" value="Genomic_DNA"/>
</dbReference>
<dbReference type="Proteomes" id="UP000604475">
    <property type="component" value="Unassembled WGS sequence"/>
</dbReference>
<dbReference type="Pfam" id="PF00293">
    <property type="entry name" value="NUDIX"/>
    <property type="match status" value="1"/>
</dbReference>
<dbReference type="SUPFAM" id="SSF55811">
    <property type="entry name" value="Nudix"/>
    <property type="match status" value="1"/>
</dbReference>
<evidence type="ECO:0000259" key="3">
    <source>
        <dbReference type="PROSITE" id="PS51462"/>
    </source>
</evidence>
<sequence>MGGSRHSCEGAGEGGSGEKQAMIKEATATVFVFRQSEDAGWRVAMMWHPRFAGWIPPGGHVEADESPAEAAVREVVEELGCRTRLVAGPATPLPDGFPHTPVVAPWWIVEMAASPDSHTRERHVHVDHVFVALWDGDVQPPETRVHWFDEQELADGADIAEDSRLQAKELFARISEVEELTHS</sequence>
<dbReference type="InterPro" id="IPR015797">
    <property type="entry name" value="NUDIX_hydrolase-like_dom_sf"/>
</dbReference>
<dbReference type="InterPro" id="IPR020084">
    <property type="entry name" value="NUDIX_hydrolase_CS"/>
</dbReference>
<comment type="caution">
    <text evidence="4">The sequence shown here is derived from an EMBL/GenBank/DDBJ whole genome shotgun (WGS) entry which is preliminary data.</text>
</comment>
<dbReference type="PANTHER" id="PTHR43736">
    <property type="entry name" value="ADP-RIBOSE PYROPHOSPHATASE"/>
    <property type="match status" value="1"/>
</dbReference>
<organism evidence="4 5">
    <name type="scientific">Frankia nepalensis</name>
    <dbReference type="NCBI Taxonomy" id="1836974"/>
    <lineage>
        <taxon>Bacteria</taxon>
        <taxon>Bacillati</taxon>
        <taxon>Actinomycetota</taxon>
        <taxon>Actinomycetes</taxon>
        <taxon>Frankiales</taxon>
        <taxon>Frankiaceae</taxon>
        <taxon>Frankia</taxon>
    </lineage>
</organism>
<gene>
    <name evidence="4" type="ORF">I7412_34595</name>
</gene>
<dbReference type="PROSITE" id="PS51462">
    <property type="entry name" value="NUDIX"/>
    <property type="match status" value="1"/>
</dbReference>
<dbReference type="Gene3D" id="3.90.79.10">
    <property type="entry name" value="Nucleoside Triphosphate Pyrophosphohydrolase"/>
    <property type="match status" value="1"/>
</dbReference>
<dbReference type="PROSITE" id="PS00893">
    <property type="entry name" value="NUDIX_BOX"/>
    <property type="match status" value="1"/>
</dbReference>
<dbReference type="GO" id="GO:0016787">
    <property type="term" value="F:hydrolase activity"/>
    <property type="evidence" value="ECO:0007669"/>
    <property type="project" value="UniProtKB-KW"/>
</dbReference>
<proteinExistence type="inferred from homology"/>
<dbReference type="AlphaFoldDB" id="A0A937RHA0"/>
<keyword evidence="2" id="KW-0378">Hydrolase</keyword>
<accession>A0A937RHA0</accession>
<keyword evidence="5" id="KW-1185">Reference proteome</keyword>
<name>A0A937RHA0_9ACTN</name>
<evidence type="ECO:0000256" key="1">
    <source>
        <dbReference type="ARBA" id="ARBA00005582"/>
    </source>
</evidence>
<evidence type="ECO:0000256" key="2">
    <source>
        <dbReference type="ARBA" id="ARBA00022801"/>
    </source>
</evidence>
<feature type="domain" description="Nudix hydrolase" evidence="3">
    <location>
        <begin position="23"/>
        <end position="172"/>
    </location>
</feature>
<evidence type="ECO:0000313" key="5">
    <source>
        <dbReference type="Proteomes" id="UP000604475"/>
    </source>
</evidence>
<evidence type="ECO:0000313" key="4">
    <source>
        <dbReference type="EMBL" id="MBL7632196.1"/>
    </source>
</evidence>
<reference evidence="4" key="1">
    <citation type="submission" date="2020-12" db="EMBL/GenBank/DDBJ databases">
        <title>Genomic characterization of non-nitrogen-fixing Frankia strains.</title>
        <authorList>
            <person name="Carlos-Shanley C."/>
            <person name="Guerra T."/>
            <person name="Hahn D."/>
        </authorList>
    </citation>
    <scope>NUCLEOTIDE SEQUENCE</scope>
    <source>
        <strain evidence="4">CN6</strain>
    </source>
</reference>
<dbReference type="InterPro" id="IPR000086">
    <property type="entry name" value="NUDIX_hydrolase_dom"/>
</dbReference>
<protein>
    <submittedName>
        <fullName evidence="4">NUDIX domain-containing protein</fullName>
    </submittedName>
</protein>
<dbReference type="PANTHER" id="PTHR43736:SF1">
    <property type="entry name" value="DIHYDRONEOPTERIN TRIPHOSPHATE DIPHOSPHATASE"/>
    <property type="match status" value="1"/>
</dbReference>